<feature type="domain" description="LysM" evidence="1">
    <location>
        <begin position="77"/>
        <end position="120"/>
    </location>
</feature>
<keyword evidence="3" id="KW-1185">Reference proteome</keyword>
<name>A0A1Z5HQB3_9FIRM</name>
<protein>
    <submittedName>
        <fullName evidence="2">Cell wall hydrolase SleB</fullName>
    </submittedName>
</protein>
<dbReference type="Gene3D" id="6.20.240.60">
    <property type="match status" value="1"/>
</dbReference>
<dbReference type="SUPFAM" id="SSF54106">
    <property type="entry name" value="LysM domain"/>
    <property type="match status" value="2"/>
</dbReference>
<organism evidence="2 3">
    <name type="scientific">Calderihabitans maritimus</name>
    <dbReference type="NCBI Taxonomy" id="1246530"/>
    <lineage>
        <taxon>Bacteria</taxon>
        <taxon>Bacillati</taxon>
        <taxon>Bacillota</taxon>
        <taxon>Clostridia</taxon>
        <taxon>Neomoorellales</taxon>
        <taxon>Calderihabitantaceae</taxon>
        <taxon>Calderihabitans</taxon>
    </lineage>
</organism>
<dbReference type="InterPro" id="IPR011105">
    <property type="entry name" value="Cell_wall_hydrolase_SleB"/>
</dbReference>
<dbReference type="Pfam" id="PF07486">
    <property type="entry name" value="Hydrolase_2"/>
    <property type="match status" value="1"/>
</dbReference>
<dbReference type="GO" id="GO:0008932">
    <property type="term" value="F:lytic endotransglycosylase activity"/>
    <property type="evidence" value="ECO:0007669"/>
    <property type="project" value="TreeGrafter"/>
</dbReference>
<dbReference type="EMBL" id="BDGJ01000023">
    <property type="protein sequence ID" value="GAW91628.1"/>
    <property type="molecule type" value="Genomic_DNA"/>
</dbReference>
<evidence type="ECO:0000313" key="2">
    <source>
        <dbReference type="EMBL" id="GAW91628.1"/>
    </source>
</evidence>
<accession>A0A1Z5HQB3</accession>
<dbReference type="RefSeq" id="WP_088553137.1">
    <property type="nucleotide sequence ID" value="NZ_BDGJ01000023.1"/>
</dbReference>
<dbReference type="Gene3D" id="1.10.10.2520">
    <property type="entry name" value="Cell wall hydrolase SleB, domain 1"/>
    <property type="match status" value="1"/>
</dbReference>
<dbReference type="InterPro" id="IPR036779">
    <property type="entry name" value="LysM_dom_sf"/>
</dbReference>
<dbReference type="OrthoDB" id="9785345at2"/>
<feature type="domain" description="LysM" evidence="1">
    <location>
        <begin position="28"/>
        <end position="71"/>
    </location>
</feature>
<evidence type="ECO:0000313" key="3">
    <source>
        <dbReference type="Proteomes" id="UP000197032"/>
    </source>
</evidence>
<dbReference type="Pfam" id="PF01476">
    <property type="entry name" value="LysM"/>
    <property type="match status" value="2"/>
</dbReference>
<dbReference type="CDD" id="cd00118">
    <property type="entry name" value="LysM"/>
    <property type="match status" value="2"/>
</dbReference>
<sequence length="257" mass="28818">MQTLRSISILILVLFFTTVVFSLPSEAAIYTVQRGDSLYIIGNLFSVPVSQIQKDNRLNSTTIYPGQRLWLPDDRVIYYTVKAGDSLYLIGKKYNVSPYKIRKANGLSGTTIFPGQQLMIPTKTREYASAPSRSWPYRNISRKDLDLLAQLVYGEARGEPYKGQVAVAAVVLNRVKHPEFPNTIAGVIYQPDAFTAVKDGQFYLTPNETAKKAAQDALKGWDPSGGALYYWNPATATSRWIWTRTIITRIGQHVFGI</sequence>
<keyword evidence="2" id="KW-0378">Hydrolase</keyword>
<reference evidence="3" key="1">
    <citation type="journal article" date="2017" name="Appl. Environ. Microbiol.">
        <title>Genomic analysis of Calderihabitans maritimus KKC1, a thermophilic hydrogenogenic carboxydotrophic bacterium isolated from marine sediment.</title>
        <authorList>
            <person name="Omae K."/>
            <person name="Yoneda Y."/>
            <person name="Fukuyama Y."/>
            <person name="Yoshida T."/>
            <person name="Sako Y."/>
        </authorList>
    </citation>
    <scope>NUCLEOTIDE SEQUENCE [LARGE SCALE GENOMIC DNA]</scope>
    <source>
        <strain evidence="3">KKC1</strain>
    </source>
</reference>
<dbReference type="Gene3D" id="3.10.350.10">
    <property type="entry name" value="LysM domain"/>
    <property type="match status" value="2"/>
</dbReference>
<dbReference type="Proteomes" id="UP000197032">
    <property type="component" value="Unassembled WGS sequence"/>
</dbReference>
<evidence type="ECO:0000259" key="1">
    <source>
        <dbReference type="PROSITE" id="PS51782"/>
    </source>
</evidence>
<dbReference type="SMART" id="SM00257">
    <property type="entry name" value="LysM"/>
    <property type="match status" value="2"/>
</dbReference>
<gene>
    <name evidence="2" type="ORF">KKC1_07890</name>
</gene>
<comment type="caution">
    <text evidence="2">The sequence shown here is derived from an EMBL/GenBank/DDBJ whole genome shotgun (WGS) entry which is preliminary data.</text>
</comment>
<dbReference type="PANTHER" id="PTHR33734:SF22">
    <property type="entry name" value="MEMBRANE-BOUND LYTIC MUREIN TRANSGLYCOSYLASE D"/>
    <property type="match status" value="1"/>
</dbReference>
<dbReference type="InterPro" id="IPR042047">
    <property type="entry name" value="SleB_dom1"/>
</dbReference>
<dbReference type="PANTHER" id="PTHR33734">
    <property type="entry name" value="LYSM DOMAIN-CONTAINING GPI-ANCHORED PROTEIN 2"/>
    <property type="match status" value="1"/>
</dbReference>
<dbReference type="PROSITE" id="PS51782">
    <property type="entry name" value="LYSM"/>
    <property type="match status" value="2"/>
</dbReference>
<dbReference type="AlphaFoldDB" id="A0A1Z5HQB3"/>
<dbReference type="InterPro" id="IPR018392">
    <property type="entry name" value="LysM"/>
</dbReference>
<proteinExistence type="predicted"/>
<dbReference type="GO" id="GO:0016787">
    <property type="term" value="F:hydrolase activity"/>
    <property type="evidence" value="ECO:0007669"/>
    <property type="project" value="UniProtKB-KW"/>
</dbReference>